<evidence type="ECO:0000256" key="4">
    <source>
        <dbReference type="SAM" id="MobiDB-lite"/>
    </source>
</evidence>
<dbReference type="SUPFAM" id="SSF64268">
    <property type="entry name" value="PX domain"/>
    <property type="match status" value="1"/>
</dbReference>
<feature type="domain" description="SH3" evidence="5">
    <location>
        <begin position="618"/>
        <end position="678"/>
    </location>
</feature>
<evidence type="ECO:0000259" key="5">
    <source>
        <dbReference type="PROSITE" id="PS50002"/>
    </source>
</evidence>
<accession>F2U417</accession>
<evidence type="ECO:0000259" key="6">
    <source>
        <dbReference type="PROSITE" id="PS50195"/>
    </source>
</evidence>
<feature type="domain" description="PX" evidence="6">
    <location>
        <begin position="2"/>
        <end position="127"/>
    </location>
</feature>
<dbReference type="InterPro" id="IPR001683">
    <property type="entry name" value="PX_dom"/>
</dbReference>
<evidence type="ECO:0000256" key="1">
    <source>
        <dbReference type="ARBA" id="ARBA00022443"/>
    </source>
</evidence>
<name>F2U417_SALR5</name>
<dbReference type="CDD" id="cd12016">
    <property type="entry name" value="SH3_Tks_2"/>
    <property type="match status" value="1"/>
</dbReference>
<keyword evidence="1 3" id="KW-0728">SH3 domain</keyword>
<feature type="domain" description="SH3" evidence="5">
    <location>
        <begin position="717"/>
        <end position="775"/>
    </location>
</feature>
<dbReference type="OMA" id="HSERYIT"/>
<proteinExistence type="predicted"/>
<dbReference type="Gene3D" id="3.30.1520.10">
    <property type="entry name" value="Phox-like domain"/>
    <property type="match status" value="1"/>
</dbReference>
<dbReference type="STRING" id="946362.F2U417"/>
<feature type="domain" description="SH3" evidence="5">
    <location>
        <begin position="155"/>
        <end position="215"/>
    </location>
</feature>
<sequence length="777" mass="84065">MRTVVGVELVDVQRRRTPSKHYVYVIQVSWSDGSQVTIYRRYSQFFEMHTTLLDKFPVEAGTDPAGPPRILPFLPGKKLFGRSHTHKVAVSRARTLAEYLKALIKLPSKITTSSWVLEFFDAASTDIKPPSQGERERKPPSLLKRMISTDTKDMMSLEQYRAVADYRKQDKNELTFACGDVFDVVEKNDNGWWFVTKDADTQGWVPATFLEPLENPENEEQHGAAVPAKDEKYISTQAFRAENEDEIGYDKGAVVTVLEKKLDGWWKVSYQGNVGWTPGSYLRRLEVQEYVPTGLLEDGDTASHNEVVRRRPRTNSKAPPPRRESIARPVSIHGEKGPFGHLGKLLKKQQQAPGGNERRPSKPAQPARPRKPTLAPSSSPSPSSSSSSTKPPRPAAPSVAATHNSNGGGSNNKVLVAEEAVEKEGDAGIALPKGAKVSLLETSDSGWSYVQYGQQEGWAPTDMLRPVSGAPPPSSSPAPAPAPLSSSSKPDRRPTAAPARPTRPSMSTGVSSNNHSNNNGGRGATAASSSSPLASNNVSDAKKELASLFAKSATSKPAGPPKPARPSLATRPTVSTAPKPRPSVATRPSVAARPRTGTKAGPPRPEKPQPSPPSSAVAAGRAYEVMEAYTADNESAVSVNKGEVVELLEESDTGWWFVKKSTGQEGWAPSDLLKKKSSSSLTSSSSSSSAQAPPKPKPPAVKPARPALPTKPTNRSLKESEFYVIENHKAETDGELSVQIDEVVEVIERADGWWFCSNGTREGWTPCEFLSKTKAIA</sequence>
<dbReference type="AlphaFoldDB" id="F2U417"/>
<dbReference type="InterPro" id="IPR036871">
    <property type="entry name" value="PX_dom_sf"/>
</dbReference>
<feature type="region of interest" description="Disordered" evidence="4">
    <location>
        <begin position="460"/>
        <end position="619"/>
    </location>
</feature>
<dbReference type="InterPro" id="IPR036028">
    <property type="entry name" value="SH3-like_dom_sf"/>
</dbReference>
<dbReference type="GO" id="GO:0035091">
    <property type="term" value="F:phosphatidylinositol binding"/>
    <property type="evidence" value="ECO:0007669"/>
    <property type="project" value="InterPro"/>
</dbReference>
<dbReference type="Pfam" id="PF07653">
    <property type="entry name" value="SH3_2"/>
    <property type="match status" value="1"/>
</dbReference>
<feature type="region of interest" description="Disordered" evidence="4">
    <location>
        <begin position="663"/>
        <end position="715"/>
    </location>
</feature>
<feature type="compositionally biased region" description="Low complexity" evidence="4">
    <location>
        <begin position="375"/>
        <end position="390"/>
    </location>
</feature>
<feature type="compositionally biased region" description="Low complexity" evidence="4">
    <location>
        <begin position="678"/>
        <end position="692"/>
    </location>
</feature>
<organism evidence="8">
    <name type="scientific">Salpingoeca rosetta (strain ATCC 50818 / BSB-021)</name>
    <dbReference type="NCBI Taxonomy" id="946362"/>
    <lineage>
        <taxon>Eukaryota</taxon>
        <taxon>Choanoflagellata</taxon>
        <taxon>Craspedida</taxon>
        <taxon>Salpingoecidae</taxon>
        <taxon>Salpingoeca</taxon>
    </lineage>
</organism>
<dbReference type="InParanoid" id="F2U417"/>
<dbReference type="RefSeq" id="XP_004996544.1">
    <property type="nucleotide sequence ID" value="XM_004996487.1"/>
</dbReference>
<feature type="domain" description="SH3" evidence="5">
    <location>
        <begin position="228"/>
        <end position="287"/>
    </location>
</feature>
<protein>
    <recommendedName>
        <fullName evidence="9">SH3 and PX domain-containing protein 2A</fullName>
    </recommendedName>
</protein>
<dbReference type="GO" id="GO:0005737">
    <property type="term" value="C:cytoplasm"/>
    <property type="evidence" value="ECO:0007669"/>
    <property type="project" value="TreeGrafter"/>
</dbReference>
<dbReference type="Proteomes" id="UP000007799">
    <property type="component" value="Unassembled WGS sequence"/>
</dbReference>
<dbReference type="InterPro" id="IPR051228">
    <property type="entry name" value="NADPH_Oxidase/PX-Domain"/>
</dbReference>
<gene>
    <name evidence="7" type="ORF">PTSG_03026</name>
</gene>
<dbReference type="FunCoup" id="F2U417">
    <property type="interactions" value="199"/>
</dbReference>
<dbReference type="eggNOG" id="KOG4773">
    <property type="taxonomic scope" value="Eukaryota"/>
</dbReference>
<dbReference type="PROSITE" id="PS50195">
    <property type="entry name" value="PX"/>
    <property type="match status" value="1"/>
</dbReference>
<evidence type="ECO:0000313" key="8">
    <source>
        <dbReference type="Proteomes" id="UP000007799"/>
    </source>
</evidence>
<dbReference type="OrthoDB" id="10255964at2759"/>
<keyword evidence="2" id="KW-0677">Repeat</keyword>
<reference evidence="7" key="1">
    <citation type="submission" date="2009-08" db="EMBL/GenBank/DDBJ databases">
        <title>Annotation of Salpingoeca rosetta.</title>
        <authorList>
            <consortium name="The Broad Institute Genome Sequencing Platform"/>
            <person name="Russ C."/>
            <person name="Cuomo C."/>
            <person name="Burger G."/>
            <person name="Gray M.W."/>
            <person name="Holland P.W.H."/>
            <person name="King N."/>
            <person name="Lang F.B.F."/>
            <person name="Roger A.J."/>
            <person name="Ruiz-Trillo I."/>
            <person name="Young S.K."/>
            <person name="Zeng Q."/>
            <person name="Gargeya S."/>
            <person name="Alvarado L."/>
            <person name="Berlin A."/>
            <person name="Chapman S.B."/>
            <person name="Chen Z."/>
            <person name="Freedman E."/>
            <person name="Gellesch M."/>
            <person name="Goldberg J."/>
            <person name="Griggs A."/>
            <person name="Gujja S."/>
            <person name="Heilman E."/>
            <person name="Heiman D."/>
            <person name="Howarth C."/>
            <person name="Mehta T."/>
            <person name="Neiman D."/>
            <person name="Pearson M."/>
            <person name="Roberts A."/>
            <person name="Saif S."/>
            <person name="Shea T."/>
            <person name="Shenoy N."/>
            <person name="Sisk P."/>
            <person name="Stolte C."/>
            <person name="Sykes S."/>
            <person name="White J."/>
            <person name="Yandava C."/>
            <person name="Haas B."/>
            <person name="Nusbaum C."/>
            <person name="Birren B."/>
        </authorList>
    </citation>
    <scope>NUCLEOTIDE SEQUENCE [LARGE SCALE GENOMIC DNA]</scope>
    <source>
        <strain evidence="7">ATCC 50818</strain>
    </source>
</reference>
<feature type="compositionally biased region" description="Low complexity" evidence="4">
    <location>
        <begin position="495"/>
        <end position="535"/>
    </location>
</feature>
<dbReference type="GeneID" id="16077135"/>
<dbReference type="PANTHER" id="PTHR15706:SF2">
    <property type="entry name" value="SH3 AND PX DOMAIN-CONTAINING PROTEIN 2A"/>
    <property type="match status" value="1"/>
</dbReference>
<dbReference type="SMART" id="SM00312">
    <property type="entry name" value="PX"/>
    <property type="match status" value="1"/>
</dbReference>
<dbReference type="PANTHER" id="PTHR15706">
    <property type="entry name" value="SH3 MULTIPLE DOMAIN"/>
    <property type="match status" value="1"/>
</dbReference>
<dbReference type="InterPro" id="IPR001452">
    <property type="entry name" value="SH3_domain"/>
</dbReference>
<dbReference type="Gene3D" id="2.30.30.40">
    <property type="entry name" value="SH3 Domains"/>
    <property type="match status" value="5"/>
</dbReference>
<dbReference type="CDD" id="cd11856">
    <property type="entry name" value="SH3_p47phox_like"/>
    <property type="match status" value="3"/>
</dbReference>
<feature type="region of interest" description="Disordered" evidence="4">
    <location>
        <begin position="296"/>
        <end position="417"/>
    </location>
</feature>
<feature type="compositionally biased region" description="Pro residues" evidence="4">
    <location>
        <begin position="469"/>
        <end position="482"/>
    </location>
</feature>
<dbReference type="SUPFAM" id="SSF50044">
    <property type="entry name" value="SH3-domain"/>
    <property type="match status" value="5"/>
</dbReference>
<dbReference type="PROSITE" id="PS50002">
    <property type="entry name" value="SH3"/>
    <property type="match status" value="5"/>
</dbReference>
<evidence type="ECO:0000256" key="2">
    <source>
        <dbReference type="ARBA" id="ARBA00022737"/>
    </source>
</evidence>
<evidence type="ECO:0000256" key="3">
    <source>
        <dbReference type="PROSITE-ProRule" id="PRU00192"/>
    </source>
</evidence>
<evidence type="ECO:0000313" key="7">
    <source>
        <dbReference type="EMBL" id="EGD82361.1"/>
    </source>
</evidence>
<dbReference type="Pfam" id="PF00787">
    <property type="entry name" value="PX"/>
    <property type="match status" value="1"/>
</dbReference>
<feature type="domain" description="SH3" evidence="5">
    <location>
        <begin position="410"/>
        <end position="469"/>
    </location>
</feature>
<dbReference type="SMART" id="SM00326">
    <property type="entry name" value="SH3"/>
    <property type="match status" value="5"/>
</dbReference>
<keyword evidence="8" id="KW-1185">Reference proteome</keyword>
<evidence type="ECO:0008006" key="9">
    <source>
        <dbReference type="Google" id="ProtNLM"/>
    </source>
</evidence>
<dbReference type="KEGG" id="sre:PTSG_03026"/>
<dbReference type="EMBL" id="GL832960">
    <property type="protein sequence ID" value="EGD82361.1"/>
    <property type="molecule type" value="Genomic_DNA"/>
</dbReference>
<dbReference type="Pfam" id="PF00018">
    <property type="entry name" value="SH3_1"/>
    <property type="match status" value="3"/>
</dbReference>